<dbReference type="InterPro" id="IPR010499">
    <property type="entry name" value="AraC_E-bd"/>
</dbReference>
<evidence type="ECO:0000313" key="2">
    <source>
        <dbReference type="EMBL" id="MFC0228286.1"/>
    </source>
</evidence>
<feature type="domain" description="AraC effector-binding" evidence="1">
    <location>
        <begin position="1"/>
        <end position="146"/>
    </location>
</feature>
<comment type="caution">
    <text evidence="2">The sequence shown here is derived from an EMBL/GenBank/DDBJ whole genome shotgun (WGS) entry which is preliminary data.</text>
</comment>
<dbReference type="EMBL" id="JBHLXG010000018">
    <property type="protein sequence ID" value="MFC0228286.1"/>
    <property type="molecule type" value="Genomic_DNA"/>
</dbReference>
<dbReference type="SMART" id="SM00871">
    <property type="entry name" value="AraC_E_bind"/>
    <property type="match status" value="1"/>
</dbReference>
<name>A0ABV6EH13_9GAMM</name>
<dbReference type="InterPro" id="IPR029441">
    <property type="entry name" value="Cass2"/>
</dbReference>
<proteinExistence type="predicted"/>
<reference evidence="2 3" key="1">
    <citation type="submission" date="2024-09" db="EMBL/GenBank/DDBJ databases">
        <authorList>
            <person name="Sun Q."/>
            <person name="Mori K."/>
        </authorList>
    </citation>
    <scope>NUCLEOTIDE SEQUENCE [LARGE SCALE GENOMIC DNA]</scope>
    <source>
        <strain evidence="2 3">CCM 8626</strain>
    </source>
</reference>
<dbReference type="Gene3D" id="3.20.80.10">
    <property type="entry name" value="Regulatory factor, effector binding domain"/>
    <property type="match status" value="1"/>
</dbReference>
<sequence length="146" mass="16069">MDFQQIYQQAFTVTGIRMVAPCGSSIWDAIKSDGRKAQLEALSGQPCDLGLCFGFATDGSNDYMAGVEGASLNSFDCYEYPATTFLLFEVKGKISDGTLQNAWAEINQQDLSAAGYIRSHLPTLERYSVWDEASDQCQVDIMIPLQ</sequence>
<gene>
    <name evidence="2" type="ORF">ACFFJ3_17600</name>
</gene>
<dbReference type="RefSeq" id="WP_380677750.1">
    <property type="nucleotide sequence ID" value="NZ_CP173186.1"/>
</dbReference>
<dbReference type="Proteomes" id="UP001589792">
    <property type="component" value="Unassembled WGS sequence"/>
</dbReference>
<dbReference type="InterPro" id="IPR011256">
    <property type="entry name" value="Reg_factor_effector_dom_sf"/>
</dbReference>
<evidence type="ECO:0000313" key="3">
    <source>
        <dbReference type="Proteomes" id="UP001589792"/>
    </source>
</evidence>
<organism evidence="2 3">
    <name type="scientific">Serratia aquatilis</name>
    <dbReference type="NCBI Taxonomy" id="1737515"/>
    <lineage>
        <taxon>Bacteria</taxon>
        <taxon>Pseudomonadati</taxon>
        <taxon>Pseudomonadota</taxon>
        <taxon>Gammaproteobacteria</taxon>
        <taxon>Enterobacterales</taxon>
        <taxon>Yersiniaceae</taxon>
        <taxon>Serratia</taxon>
    </lineage>
</organism>
<protein>
    <submittedName>
        <fullName evidence="2">GyrI-like domain-containing protein</fullName>
    </submittedName>
</protein>
<evidence type="ECO:0000259" key="1">
    <source>
        <dbReference type="SMART" id="SM00871"/>
    </source>
</evidence>
<keyword evidence="3" id="KW-1185">Reference proteome</keyword>
<dbReference type="SUPFAM" id="SSF55136">
    <property type="entry name" value="Probable bacterial effector-binding domain"/>
    <property type="match status" value="1"/>
</dbReference>
<dbReference type="Pfam" id="PF14526">
    <property type="entry name" value="Cass2"/>
    <property type="match status" value="1"/>
</dbReference>
<accession>A0ABV6EH13</accession>